<dbReference type="SUPFAM" id="SSF54523">
    <property type="entry name" value="Pili subunits"/>
    <property type="match status" value="1"/>
</dbReference>
<comment type="caution">
    <text evidence="13">The sequence shown here is derived from an EMBL/GenBank/DDBJ whole genome shotgun (WGS) entry which is preliminary data.</text>
</comment>
<dbReference type="InterPro" id="IPR049179">
    <property type="entry name" value="T2SSK_SAM-like_2nd"/>
</dbReference>
<keyword evidence="4 10" id="KW-1003">Cell membrane</keyword>
<evidence type="ECO:0000256" key="10">
    <source>
        <dbReference type="PIRNR" id="PIRNR002786"/>
    </source>
</evidence>
<evidence type="ECO:0000259" key="12">
    <source>
        <dbReference type="Pfam" id="PF21687"/>
    </source>
</evidence>
<evidence type="ECO:0000256" key="5">
    <source>
        <dbReference type="ARBA" id="ARBA00022519"/>
    </source>
</evidence>
<reference evidence="13 14" key="1">
    <citation type="submission" date="2018-10" db="EMBL/GenBank/DDBJ databases">
        <title>Draft genome of Fastidiocella sp. strain 375T, a bacterium isolated from a karstic cave dripping water.</title>
        <authorList>
            <person name="Coelho C."/>
            <person name="Verissimo A."/>
            <person name="Tiago I."/>
        </authorList>
    </citation>
    <scope>NUCLEOTIDE SEQUENCE [LARGE SCALE GENOMIC DNA]</scope>
    <source>
        <strain evidence="13 14">CAVE-375</strain>
    </source>
</reference>
<dbReference type="InterPro" id="IPR049031">
    <property type="entry name" value="T2SSK_SAM-like_1st"/>
</dbReference>
<dbReference type="NCBIfam" id="NF037980">
    <property type="entry name" value="T2SS_GspK"/>
    <property type="match status" value="1"/>
</dbReference>
<keyword evidence="14" id="KW-1185">Reference proteome</keyword>
<organism evidence="13 14">
    <name type="scientific">Crenobacter cavernae</name>
    <dbReference type="NCBI Taxonomy" id="2290923"/>
    <lineage>
        <taxon>Bacteria</taxon>
        <taxon>Pseudomonadati</taxon>
        <taxon>Pseudomonadota</taxon>
        <taxon>Betaproteobacteria</taxon>
        <taxon>Neisseriales</taxon>
        <taxon>Neisseriaceae</taxon>
        <taxon>Crenobacter</taxon>
    </lineage>
</organism>
<dbReference type="Gene3D" id="1.10.40.60">
    <property type="entry name" value="EpsJ-like"/>
    <property type="match status" value="2"/>
</dbReference>
<dbReference type="InterPro" id="IPR038072">
    <property type="entry name" value="GspK_central_sf"/>
</dbReference>
<keyword evidence="6" id="KW-0812">Transmembrane</keyword>
<evidence type="ECO:0000256" key="6">
    <source>
        <dbReference type="ARBA" id="ARBA00022692"/>
    </source>
</evidence>
<accession>A0ABY0FB79</accession>
<evidence type="ECO:0000256" key="3">
    <source>
        <dbReference type="ARBA" id="ARBA00022448"/>
    </source>
</evidence>
<dbReference type="InterPro" id="IPR005628">
    <property type="entry name" value="GspK"/>
</dbReference>
<evidence type="ECO:0000259" key="11">
    <source>
        <dbReference type="Pfam" id="PF03934"/>
    </source>
</evidence>
<keyword evidence="8" id="KW-1133">Transmembrane helix</keyword>
<dbReference type="PIRSF" id="PIRSF002786">
    <property type="entry name" value="XcpX"/>
    <property type="match status" value="1"/>
</dbReference>
<dbReference type="Gene3D" id="3.30.1300.30">
    <property type="entry name" value="GSPII I/J protein-like"/>
    <property type="match status" value="1"/>
</dbReference>
<dbReference type="PANTHER" id="PTHR38831">
    <property type="entry name" value="TYPE II SECRETION SYSTEM PROTEIN K"/>
    <property type="match status" value="1"/>
</dbReference>
<keyword evidence="9 10" id="KW-0472">Membrane</keyword>
<evidence type="ECO:0000256" key="9">
    <source>
        <dbReference type="ARBA" id="ARBA00023136"/>
    </source>
</evidence>
<evidence type="ECO:0000313" key="13">
    <source>
        <dbReference type="EMBL" id="RXZ43221.1"/>
    </source>
</evidence>
<sequence>MRRERGMAVVMALLLVGLAASASALVLWQQGLWWQRVAADHRRTQVRAVSDAGLAWAREVLRFDAATSSNDHVAELWAQTLPETKIETMTLAGSLADAQGRFNLNNLVKGGRADVVQLALFRRLLTRLGQPQELGGRILQRLGVSAAQQDAAAPPPASLAKPLKRLENLQALEGFDAKTLAALAPHVTVLPDAGTTINPNSATPELMAALLPGADPGALAFVVRSRLTQPFKDGADFTARLPRGAVPPDVPTDAASRFFELDGRLKGEDERYRLTALFERRSGVVVARWHDMRPATETTE</sequence>
<keyword evidence="7" id="KW-0653">Protein transport</keyword>
<dbReference type="RefSeq" id="WP_129213170.1">
    <property type="nucleotide sequence ID" value="NZ_REGR01000011.1"/>
</dbReference>
<keyword evidence="5 10" id="KW-0997">Cell inner membrane</keyword>
<evidence type="ECO:0000256" key="1">
    <source>
        <dbReference type="ARBA" id="ARBA00004533"/>
    </source>
</evidence>
<keyword evidence="3 10" id="KW-0813">Transport</keyword>
<comment type="subcellular location">
    <subcellularLocation>
        <location evidence="1 10">Cell inner membrane</location>
    </subcellularLocation>
</comment>
<feature type="domain" description="T2SS protein K second SAM-like" evidence="11">
    <location>
        <begin position="197"/>
        <end position="245"/>
    </location>
</feature>
<name>A0ABY0FB79_9NEIS</name>
<evidence type="ECO:0000256" key="4">
    <source>
        <dbReference type="ARBA" id="ARBA00022475"/>
    </source>
</evidence>
<evidence type="ECO:0000256" key="7">
    <source>
        <dbReference type="ARBA" id="ARBA00022927"/>
    </source>
</evidence>
<dbReference type="Pfam" id="PF21687">
    <property type="entry name" value="T2SSK_1st"/>
    <property type="match status" value="1"/>
</dbReference>
<evidence type="ECO:0000256" key="2">
    <source>
        <dbReference type="ARBA" id="ARBA00007246"/>
    </source>
</evidence>
<dbReference type="EMBL" id="REGR01000011">
    <property type="protein sequence ID" value="RXZ43221.1"/>
    <property type="molecule type" value="Genomic_DNA"/>
</dbReference>
<evidence type="ECO:0000313" key="14">
    <source>
        <dbReference type="Proteomes" id="UP000290682"/>
    </source>
</evidence>
<dbReference type="Proteomes" id="UP000290682">
    <property type="component" value="Unassembled WGS sequence"/>
</dbReference>
<comment type="similarity">
    <text evidence="2 10">Belongs to the GSP K family.</text>
</comment>
<dbReference type="SUPFAM" id="SSF158544">
    <property type="entry name" value="GspK insert domain-like"/>
    <property type="match status" value="1"/>
</dbReference>
<dbReference type="Pfam" id="PF03934">
    <property type="entry name" value="T2SSK"/>
    <property type="match status" value="1"/>
</dbReference>
<protein>
    <recommendedName>
        <fullName evidence="10">Type II secretion system protein K</fullName>
    </recommendedName>
</protein>
<evidence type="ECO:0000256" key="8">
    <source>
        <dbReference type="ARBA" id="ARBA00022989"/>
    </source>
</evidence>
<proteinExistence type="inferred from homology"/>
<feature type="domain" description="T2SS protein K first SAM-like" evidence="12">
    <location>
        <begin position="100"/>
        <end position="192"/>
    </location>
</feature>
<dbReference type="InterPro" id="IPR045584">
    <property type="entry name" value="Pilin-like"/>
</dbReference>
<gene>
    <name evidence="13" type="ORF">EBB06_10670</name>
</gene>
<dbReference type="PANTHER" id="PTHR38831:SF1">
    <property type="entry name" value="TYPE II SECRETION SYSTEM PROTEIN K-RELATED"/>
    <property type="match status" value="1"/>
</dbReference>